<dbReference type="AlphaFoldDB" id="A0A9Q6F7C2"/>
<dbReference type="PRINTS" id="PR00344">
    <property type="entry name" value="BCTRLSENSOR"/>
</dbReference>
<dbReference type="InterPro" id="IPR036890">
    <property type="entry name" value="HATPase_C_sf"/>
</dbReference>
<feature type="domain" description="HAMP" evidence="10">
    <location>
        <begin position="180"/>
        <end position="232"/>
    </location>
</feature>
<keyword evidence="8" id="KW-0472">Membrane</keyword>
<dbReference type="Gene3D" id="1.10.287.130">
    <property type="match status" value="1"/>
</dbReference>
<proteinExistence type="predicted"/>
<dbReference type="EMBL" id="JAPRAY010000024">
    <property type="protein sequence ID" value="MCZ0668834.1"/>
    <property type="molecule type" value="Genomic_DNA"/>
</dbReference>
<feature type="domain" description="Histidine kinase" evidence="9">
    <location>
        <begin position="261"/>
        <end position="472"/>
    </location>
</feature>
<evidence type="ECO:0000256" key="6">
    <source>
        <dbReference type="ARBA" id="ARBA00022777"/>
    </source>
</evidence>
<evidence type="ECO:0000256" key="2">
    <source>
        <dbReference type="ARBA" id="ARBA00004370"/>
    </source>
</evidence>
<dbReference type="SMART" id="SM00388">
    <property type="entry name" value="HisKA"/>
    <property type="match status" value="1"/>
</dbReference>
<organism evidence="11 12">
    <name type="scientific">Mediterraneibacter gnavus</name>
    <name type="common">Ruminococcus gnavus</name>
    <dbReference type="NCBI Taxonomy" id="33038"/>
    <lineage>
        <taxon>Bacteria</taxon>
        <taxon>Bacillati</taxon>
        <taxon>Bacillota</taxon>
        <taxon>Clostridia</taxon>
        <taxon>Lachnospirales</taxon>
        <taxon>Lachnospiraceae</taxon>
        <taxon>Mediterraneibacter</taxon>
    </lineage>
</organism>
<dbReference type="CDD" id="cd00075">
    <property type="entry name" value="HATPase"/>
    <property type="match status" value="1"/>
</dbReference>
<dbReference type="SMART" id="SM00304">
    <property type="entry name" value="HAMP"/>
    <property type="match status" value="1"/>
</dbReference>
<dbReference type="Pfam" id="PF02518">
    <property type="entry name" value="HATPase_c"/>
    <property type="match status" value="1"/>
</dbReference>
<feature type="transmembrane region" description="Helical" evidence="8">
    <location>
        <begin position="12"/>
        <end position="36"/>
    </location>
</feature>
<dbReference type="InterPro" id="IPR005467">
    <property type="entry name" value="His_kinase_dom"/>
</dbReference>
<dbReference type="GO" id="GO:0005886">
    <property type="term" value="C:plasma membrane"/>
    <property type="evidence" value="ECO:0007669"/>
    <property type="project" value="TreeGrafter"/>
</dbReference>
<reference evidence="11" key="1">
    <citation type="submission" date="2022-11" db="EMBL/GenBank/DDBJ databases">
        <title>Temperate bacteriophages infecting mucin-degrading bacterium Ruminococcus gnavus from the human gut.</title>
        <authorList>
            <person name="Buttimer C."/>
        </authorList>
    </citation>
    <scope>NUCLEOTIDE SEQUENCE</scope>
    <source>
        <strain evidence="11">CCUG 49994</strain>
    </source>
</reference>
<comment type="subcellular location">
    <subcellularLocation>
        <location evidence="2">Membrane</location>
    </subcellularLocation>
</comment>
<dbReference type="SUPFAM" id="SSF47384">
    <property type="entry name" value="Homodimeric domain of signal transducing histidine kinase"/>
    <property type="match status" value="1"/>
</dbReference>
<comment type="catalytic activity">
    <reaction evidence="1">
        <text>ATP + protein L-histidine = ADP + protein N-phospho-L-histidine.</text>
        <dbReference type="EC" id="2.7.13.3"/>
    </reaction>
</comment>
<evidence type="ECO:0000256" key="8">
    <source>
        <dbReference type="SAM" id="Phobius"/>
    </source>
</evidence>
<evidence type="ECO:0000259" key="10">
    <source>
        <dbReference type="PROSITE" id="PS50885"/>
    </source>
</evidence>
<dbReference type="InterPro" id="IPR003660">
    <property type="entry name" value="HAMP_dom"/>
</dbReference>
<keyword evidence="5" id="KW-0808">Transferase</keyword>
<dbReference type="CDD" id="cd06225">
    <property type="entry name" value="HAMP"/>
    <property type="match status" value="1"/>
</dbReference>
<dbReference type="PANTHER" id="PTHR45453">
    <property type="entry name" value="PHOSPHATE REGULON SENSOR PROTEIN PHOR"/>
    <property type="match status" value="1"/>
</dbReference>
<dbReference type="PROSITE" id="PS50885">
    <property type="entry name" value="HAMP"/>
    <property type="match status" value="1"/>
</dbReference>
<dbReference type="InterPro" id="IPR003661">
    <property type="entry name" value="HisK_dim/P_dom"/>
</dbReference>
<dbReference type="SUPFAM" id="SSF158472">
    <property type="entry name" value="HAMP domain-like"/>
    <property type="match status" value="1"/>
</dbReference>
<comment type="caution">
    <text evidence="11">The sequence shown here is derived from an EMBL/GenBank/DDBJ whole genome shotgun (WGS) entry which is preliminary data.</text>
</comment>
<name>A0A9Q6F7C2_MEDGN</name>
<dbReference type="EC" id="2.7.13.3" evidence="3"/>
<keyword evidence="8" id="KW-0812">Transmembrane</keyword>
<dbReference type="PROSITE" id="PS50109">
    <property type="entry name" value="HIS_KIN"/>
    <property type="match status" value="1"/>
</dbReference>
<dbReference type="CDD" id="cd00082">
    <property type="entry name" value="HisKA"/>
    <property type="match status" value="1"/>
</dbReference>
<sequence>MIKKNKSSLFTKIFIVTFLLTSLCCMITYGVISWLIPKTYSTTLDASLDSAVNSLLTEVENLTPMESGKLIDEFVINQNGVLIQLFDSSNREIELPSQNSTTFPAFVTGGVAIESDDSAAYRATHSYIFTFADSDDVYTLTVAGSAQEVNLLKDTLGSIFIILLFVILLVAVLASIVYSHYVTRPVLRISRVSKRMAELDFSWRCEENRTDELGTLAHSLNEMSQKLSASITDLKCANEKLQADIERERALEQAQLDFFSAVSHELKTPITVIKGQTEGMILNVGDYQDRNKYLVRSLEIINTMENMVQEILTVSRMKSSKVGLKKETIQFSDILKQEYALFEDLIIQKDIDWNENISSDLSVIGDKALIQKVINNLISNAISYSPEGSTIYLTAFAEDGAVQFLLENTGVHIPDSEIPKLFDAFYRVEHSRNKKTGGSGLGLYIVKTILEQHQAEYSIINTERGVLFTIQF</sequence>
<dbReference type="GO" id="GO:0016036">
    <property type="term" value="P:cellular response to phosphate starvation"/>
    <property type="evidence" value="ECO:0007669"/>
    <property type="project" value="TreeGrafter"/>
</dbReference>
<evidence type="ECO:0000256" key="7">
    <source>
        <dbReference type="ARBA" id="ARBA00023012"/>
    </source>
</evidence>
<keyword evidence="7" id="KW-0902">Two-component regulatory system</keyword>
<evidence type="ECO:0000256" key="3">
    <source>
        <dbReference type="ARBA" id="ARBA00012438"/>
    </source>
</evidence>
<keyword evidence="4" id="KW-0597">Phosphoprotein</keyword>
<dbReference type="GO" id="GO:0004721">
    <property type="term" value="F:phosphoprotein phosphatase activity"/>
    <property type="evidence" value="ECO:0007669"/>
    <property type="project" value="TreeGrafter"/>
</dbReference>
<dbReference type="SMART" id="SM00387">
    <property type="entry name" value="HATPase_c"/>
    <property type="match status" value="1"/>
</dbReference>
<evidence type="ECO:0000313" key="12">
    <source>
        <dbReference type="Proteomes" id="UP001079535"/>
    </source>
</evidence>
<dbReference type="Pfam" id="PF00672">
    <property type="entry name" value="HAMP"/>
    <property type="match status" value="1"/>
</dbReference>
<dbReference type="Gene3D" id="3.30.565.10">
    <property type="entry name" value="Histidine kinase-like ATPase, C-terminal domain"/>
    <property type="match status" value="1"/>
</dbReference>
<keyword evidence="6 11" id="KW-0418">Kinase</keyword>
<dbReference type="Proteomes" id="UP001079535">
    <property type="component" value="Unassembled WGS sequence"/>
</dbReference>
<evidence type="ECO:0000256" key="4">
    <source>
        <dbReference type="ARBA" id="ARBA00022553"/>
    </source>
</evidence>
<dbReference type="InterPro" id="IPR003594">
    <property type="entry name" value="HATPase_dom"/>
</dbReference>
<evidence type="ECO:0000256" key="1">
    <source>
        <dbReference type="ARBA" id="ARBA00000085"/>
    </source>
</evidence>
<keyword evidence="8" id="KW-1133">Transmembrane helix</keyword>
<dbReference type="PANTHER" id="PTHR45453:SF3">
    <property type="entry name" value="HISTIDINE KINASE"/>
    <property type="match status" value="1"/>
</dbReference>
<dbReference type="Gene3D" id="6.10.340.10">
    <property type="match status" value="1"/>
</dbReference>
<feature type="transmembrane region" description="Helical" evidence="8">
    <location>
        <begin position="159"/>
        <end position="181"/>
    </location>
</feature>
<gene>
    <name evidence="11" type="ORF">OZZ17_15055</name>
</gene>
<evidence type="ECO:0000259" key="9">
    <source>
        <dbReference type="PROSITE" id="PS50109"/>
    </source>
</evidence>
<dbReference type="RefSeq" id="WP_022037877.1">
    <property type="nucleotide sequence ID" value="NZ_JAPRAY010000024.1"/>
</dbReference>
<accession>A0A9Q6F7C2</accession>
<dbReference type="InterPro" id="IPR004358">
    <property type="entry name" value="Sig_transdc_His_kin-like_C"/>
</dbReference>
<dbReference type="GO" id="GO:0000155">
    <property type="term" value="F:phosphorelay sensor kinase activity"/>
    <property type="evidence" value="ECO:0007669"/>
    <property type="project" value="InterPro"/>
</dbReference>
<dbReference type="InterPro" id="IPR036097">
    <property type="entry name" value="HisK_dim/P_sf"/>
</dbReference>
<dbReference type="SUPFAM" id="SSF55874">
    <property type="entry name" value="ATPase domain of HSP90 chaperone/DNA topoisomerase II/histidine kinase"/>
    <property type="match status" value="1"/>
</dbReference>
<protein>
    <recommendedName>
        <fullName evidence="3">histidine kinase</fullName>
        <ecNumber evidence="3">2.7.13.3</ecNumber>
    </recommendedName>
</protein>
<dbReference type="Pfam" id="PF00512">
    <property type="entry name" value="HisKA"/>
    <property type="match status" value="1"/>
</dbReference>
<evidence type="ECO:0000313" key="11">
    <source>
        <dbReference type="EMBL" id="MCZ0668834.1"/>
    </source>
</evidence>
<dbReference type="InterPro" id="IPR050351">
    <property type="entry name" value="BphY/WalK/GraS-like"/>
</dbReference>
<evidence type="ECO:0000256" key="5">
    <source>
        <dbReference type="ARBA" id="ARBA00022679"/>
    </source>
</evidence>